<keyword evidence="11" id="KW-1185">Reference proteome</keyword>
<keyword evidence="3" id="KW-1003">Cell membrane</keyword>
<gene>
    <name evidence="10" type="primary">mscS</name>
    <name evidence="10" type="ORF">CPPEL_09640</name>
</gene>
<evidence type="ECO:0000259" key="9">
    <source>
        <dbReference type="Pfam" id="PF21082"/>
    </source>
</evidence>
<evidence type="ECO:0000313" key="10">
    <source>
        <dbReference type="EMBL" id="AZA10031.1"/>
    </source>
</evidence>
<feature type="domain" description="Mechanosensitive ion channel MscS C-terminal" evidence="9">
    <location>
        <begin position="185"/>
        <end position="267"/>
    </location>
</feature>
<dbReference type="PANTHER" id="PTHR30221">
    <property type="entry name" value="SMALL-CONDUCTANCE MECHANOSENSITIVE CHANNEL"/>
    <property type="match status" value="1"/>
</dbReference>
<dbReference type="InterPro" id="IPR045275">
    <property type="entry name" value="MscS_archaea/bacteria_type"/>
</dbReference>
<feature type="transmembrane region" description="Helical" evidence="7">
    <location>
        <begin position="98"/>
        <end position="123"/>
    </location>
</feature>
<evidence type="ECO:0000256" key="2">
    <source>
        <dbReference type="ARBA" id="ARBA00008017"/>
    </source>
</evidence>
<dbReference type="InterPro" id="IPR049278">
    <property type="entry name" value="MS_channel_C"/>
</dbReference>
<evidence type="ECO:0000256" key="1">
    <source>
        <dbReference type="ARBA" id="ARBA00004651"/>
    </source>
</evidence>
<dbReference type="InterPro" id="IPR006685">
    <property type="entry name" value="MscS_channel_2nd"/>
</dbReference>
<organism evidence="10 11">
    <name type="scientific">Corynebacterium pseudopelargi</name>
    <dbReference type="NCBI Taxonomy" id="2080757"/>
    <lineage>
        <taxon>Bacteria</taxon>
        <taxon>Bacillati</taxon>
        <taxon>Actinomycetota</taxon>
        <taxon>Actinomycetes</taxon>
        <taxon>Mycobacteriales</taxon>
        <taxon>Corynebacteriaceae</taxon>
        <taxon>Corynebacterium</taxon>
    </lineage>
</organism>
<dbReference type="SUPFAM" id="SSF50182">
    <property type="entry name" value="Sm-like ribonucleoproteins"/>
    <property type="match status" value="1"/>
</dbReference>
<sequence>MSFTLAADNPADQVQQAVQSLTWHDLGIGLVIIAVGALIAWIVKLIVNQALLKIAHRTKASARAFSSITQWVVIALAVAAAITYVFPSVKPVNLIGGLGVVSIAAGIAFQTVLGNTFAGLVILMRETPLVGDQIQIGDVAGTITDINLSTTTVRTFSGRQVLIPNGTLHTSIVTVQTRHEWVRTNFDVKIRHAEDFQKAREVAVKALEKVDAILESPAPVAVLRQVADGMATMEVRFWSGSRQMDTVAALDAAIVAVTSDLRKAGIEFGPDNTVMFAGGE</sequence>
<dbReference type="GO" id="GO:0008381">
    <property type="term" value="F:mechanosensitive monoatomic ion channel activity"/>
    <property type="evidence" value="ECO:0007669"/>
    <property type="project" value="InterPro"/>
</dbReference>
<dbReference type="RefSeq" id="WP_123960910.1">
    <property type="nucleotide sequence ID" value="NZ_CP033898.1"/>
</dbReference>
<keyword evidence="4 7" id="KW-0812">Transmembrane</keyword>
<comment type="similarity">
    <text evidence="2">Belongs to the MscS (TC 1.A.23) family.</text>
</comment>
<dbReference type="OrthoDB" id="9792218at2"/>
<evidence type="ECO:0000259" key="8">
    <source>
        <dbReference type="Pfam" id="PF00924"/>
    </source>
</evidence>
<feature type="domain" description="Mechanosensitive ion channel MscS" evidence="8">
    <location>
        <begin position="112"/>
        <end position="173"/>
    </location>
</feature>
<protein>
    <submittedName>
        <fullName evidence="10">Small-conductance mechanosensitive channel</fullName>
    </submittedName>
</protein>
<dbReference type="Pfam" id="PF21082">
    <property type="entry name" value="MS_channel_3rd"/>
    <property type="match status" value="1"/>
</dbReference>
<dbReference type="KEGG" id="cpso:CPPEL_09640"/>
<reference evidence="10 11" key="1">
    <citation type="submission" date="2018-11" db="EMBL/GenBank/DDBJ databases">
        <authorList>
            <person name="Kleinhagauer T."/>
            <person name="Glaeser S.P."/>
            <person name="Spergser J."/>
            <person name="Ruckert C."/>
            <person name="Kaempfer P."/>
            <person name="Busse H.-J."/>
        </authorList>
    </citation>
    <scope>NUCLEOTIDE SEQUENCE [LARGE SCALE GENOMIC DNA]</scope>
    <source>
        <strain evidence="10 11">812CH</strain>
    </source>
</reference>
<proteinExistence type="inferred from homology"/>
<evidence type="ECO:0000256" key="7">
    <source>
        <dbReference type="SAM" id="Phobius"/>
    </source>
</evidence>
<feature type="transmembrane region" description="Helical" evidence="7">
    <location>
        <begin position="68"/>
        <end position="86"/>
    </location>
</feature>
<dbReference type="AlphaFoldDB" id="A0A3G6IW81"/>
<evidence type="ECO:0000256" key="5">
    <source>
        <dbReference type="ARBA" id="ARBA00022989"/>
    </source>
</evidence>
<dbReference type="Gene3D" id="3.30.70.100">
    <property type="match status" value="1"/>
</dbReference>
<dbReference type="InterPro" id="IPR023408">
    <property type="entry name" value="MscS_beta-dom_sf"/>
</dbReference>
<evidence type="ECO:0000256" key="4">
    <source>
        <dbReference type="ARBA" id="ARBA00022692"/>
    </source>
</evidence>
<dbReference type="PANTHER" id="PTHR30221:SF20">
    <property type="entry name" value="SMALL-CONDUCTANCE MECHANOSENSITIVE CHANNEL"/>
    <property type="match status" value="1"/>
</dbReference>
<name>A0A3G6IW81_9CORY</name>
<dbReference type="Pfam" id="PF00924">
    <property type="entry name" value="MS_channel_2nd"/>
    <property type="match status" value="1"/>
</dbReference>
<dbReference type="InterPro" id="IPR010920">
    <property type="entry name" value="LSM_dom_sf"/>
</dbReference>
<feature type="transmembrane region" description="Helical" evidence="7">
    <location>
        <begin position="26"/>
        <end position="47"/>
    </location>
</feature>
<keyword evidence="6 7" id="KW-0472">Membrane</keyword>
<dbReference type="Gene3D" id="1.10.287.1260">
    <property type="match status" value="1"/>
</dbReference>
<comment type="subcellular location">
    <subcellularLocation>
        <location evidence="1">Cell membrane</location>
        <topology evidence="1">Multi-pass membrane protein</topology>
    </subcellularLocation>
</comment>
<dbReference type="GO" id="GO:0005886">
    <property type="term" value="C:plasma membrane"/>
    <property type="evidence" value="ECO:0007669"/>
    <property type="project" value="UniProtKB-SubCell"/>
</dbReference>
<dbReference type="Gene3D" id="2.30.30.60">
    <property type="match status" value="1"/>
</dbReference>
<dbReference type="SUPFAM" id="SSF82689">
    <property type="entry name" value="Mechanosensitive channel protein MscS (YggB), C-terminal domain"/>
    <property type="match status" value="1"/>
</dbReference>
<evidence type="ECO:0000313" key="11">
    <source>
        <dbReference type="Proteomes" id="UP000271426"/>
    </source>
</evidence>
<accession>A0A3G6IW81</accession>
<dbReference type="InterPro" id="IPR011066">
    <property type="entry name" value="MscS_channel_C_sf"/>
</dbReference>
<evidence type="ECO:0000256" key="6">
    <source>
        <dbReference type="ARBA" id="ARBA00023136"/>
    </source>
</evidence>
<evidence type="ECO:0000256" key="3">
    <source>
        <dbReference type="ARBA" id="ARBA00022475"/>
    </source>
</evidence>
<dbReference type="Proteomes" id="UP000271426">
    <property type="component" value="Chromosome"/>
</dbReference>
<dbReference type="EMBL" id="CP033898">
    <property type="protein sequence ID" value="AZA10031.1"/>
    <property type="molecule type" value="Genomic_DNA"/>
</dbReference>
<keyword evidence="5 7" id="KW-1133">Transmembrane helix</keyword>